<dbReference type="RefSeq" id="WP_006464457.1">
    <property type="nucleotide sequence ID" value="NZ_AEEC02000023.1"/>
</dbReference>
<feature type="transmembrane region" description="Helical" evidence="1">
    <location>
        <begin position="21"/>
        <end position="48"/>
    </location>
</feature>
<keyword evidence="1" id="KW-0472">Membrane</keyword>
<reference evidence="3 4" key="1">
    <citation type="journal article" date="2013" name="Front. Microbiol.">
        <title>The genome of the endophytic bacterium H. frisingense GSF30(T) identifies diverse strategies in the Herbaspirillum genus to interact with plants.</title>
        <authorList>
            <person name="Straub D."/>
            <person name="Rothballer M."/>
            <person name="Hartmann A."/>
            <person name="Ludewig U."/>
        </authorList>
    </citation>
    <scope>NUCLEOTIDE SEQUENCE [LARGE SCALE GENOMIC DNA]</scope>
    <source>
        <strain evidence="3 4">GSF30</strain>
    </source>
</reference>
<dbReference type="Proteomes" id="UP000006772">
    <property type="component" value="Unassembled WGS sequence"/>
</dbReference>
<evidence type="ECO:0000256" key="1">
    <source>
        <dbReference type="SAM" id="Phobius"/>
    </source>
</evidence>
<name>A0AAI9ID32_9BURK</name>
<dbReference type="NCBIfam" id="TIGR02532">
    <property type="entry name" value="IV_pilin_GFxxxE"/>
    <property type="match status" value="1"/>
</dbReference>
<keyword evidence="1" id="KW-0812">Transmembrane</keyword>
<dbReference type="SUPFAM" id="SSF54523">
    <property type="entry name" value="Pili subunits"/>
    <property type="match status" value="1"/>
</dbReference>
<evidence type="ECO:0000313" key="4">
    <source>
        <dbReference type="Proteomes" id="UP000006772"/>
    </source>
</evidence>
<proteinExistence type="predicted"/>
<evidence type="ECO:0000259" key="2">
    <source>
        <dbReference type="Pfam" id="PF08805"/>
    </source>
</evidence>
<accession>A0AAI9ID32</accession>
<gene>
    <name evidence="3" type="ORF">HFRIS_016085</name>
</gene>
<evidence type="ECO:0000313" key="3">
    <source>
        <dbReference type="EMBL" id="EOA03745.1"/>
    </source>
</evidence>
<dbReference type="Pfam" id="PF07963">
    <property type="entry name" value="N_methyl"/>
    <property type="match status" value="1"/>
</dbReference>
<organism evidence="3 4">
    <name type="scientific">Herbaspirillum frisingense GSF30</name>
    <dbReference type="NCBI Taxonomy" id="864073"/>
    <lineage>
        <taxon>Bacteria</taxon>
        <taxon>Pseudomonadati</taxon>
        <taxon>Pseudomonadota</taxon>
        <taxon>Betaproteobacteria</taxon>
        <taxon>Burkholderiales</taxon>
        <taxon>Oxalobacteraceae</taxon>
        <taxon>Herbaspirillum</taxon>
    </lineage>
</organism>
<comment type="caution">
    <text evidence="3">The sequence shown here is derived from an EMBL/GenBank/DDBJ whole genome shotgun (WGS) entry which is preliminary data.</text>
</comment>
<dbReference type="InterPro" id="IPR014911">
    <property type="entry name" value="PilS_N"/>
</dbReference>
<protein>
    <recommendedName>
        <fullName evidence="2">Type 4 secretion system PilS N-terminal domain-containing protein</fullName>
    </recommendedName>
</protein>
<dbReference type="Pfam" id="PF08805">
    <property type="entry name" value="PilS"/>
    <property type="match status" value="1"/>
</dbReference>
<dbReference type="InterPro" id="IPR012902">
    <property type="entry name" value="N_methyl_site"/>
</dbReference>
<dbReference type="EMBL" id="AEEC02000023">
    <property type="protein sequence ID" value="EOA03745.1"/>
    <property type="molecule type" value="Genomic_DNA"/>
</dbReference>
<dbReference type="InterPro" id="IPR045584">
    <property type="entry name" value="Pilin-like"/>
</dbReference>
<dbReference type="Gene3D" id="3.30.1690.10">
    <property type="entry name" value="TcpA-like pilin"/>
    <property type="match status" value="1"/>
</dbReference>
<dbReference type="AlphaFoldDB" id="A0AAI9ID32"/>
<feature type="domain" description="Type 4 secretion system PilS N-terminal" evidence="2">
    <location>
        <begin position="52"/>
        <end position="177"/>
    </location>
</feature>
<sequence length="239" mass="23952">MLYSPHAIHKTRTLPRTQSGFTIVELSVAVAIAGVLLVSAIALVQVVLRQARANDVVSGIPRMMAQIDKIYARTNTFAGLGTEVAIGFGAFDAAFDILGTAPSRTANNRFGFPTTVDVATVFTGAASNSGYVVTLAGIPTASCADIVSSASATGVRGILVQPEATVGTRSITAAGIATLTLAGMQAIPAGGGTAVPATGGAAVVQGHRPNGALDIAAMTNGRACGTGDASVSIGLINWK</sequence>
<keyword evidence="1" id="KW-1133">Transmembrane helix</keyword>